<gene>
    <name evidence="5" type="ORF">BvMPK_4125</name>
</gene>
<dbReference type="Gene3D" id="1.10.10.60">
    <property type="entry name" value="Homeodomain-like"/>
    <property type="match status" value="1"/>
</dbReference>
<dbReference type="InterPro" id="IPR018060">
    <property type="entry name" value="HTH_AraC"/>
</dbReference>
<protein>
    <submittedName>
        <fullName evidence="5">Transcriptional regulator</fullName>
    </submittedName>
</protein>
<evidence type="ECO:0000256" key="3">
    <source>
        <dbReference type="ARBA" id="ARBA00023163"/>
    </source>
</evidence>
<keyword evidence="2" id="KW-0238">DNA-binding</keyword>
<sequence length="311" mass="36677">MIYTFEAKLRNMEHEIGNISIARIRQMNPSLKGINNDFVMDRSEHYIPENMNPIFKYPLRLDGIIISIREKGSAKVNINLREYDIEQNDLIICAPGDILQSMLSPGIHLSQMFLISSDFLKEMYINLNSFMPFFISLKENPKFHLMEEEVQELKSFYELIEETVSRNDNFRTEIVRRLMGAYLYKIGSILHRKQPEFLSENPKSLKREEVLFNQFINLLTEHHRKERRVDFYAEQLFLSPKHFSTVVKKVSGKTAGEWIDEYVILEAKALLKYSVMSIQEVAYFMNFPNPSFFGKYFKHHTGLSPSEYKMQ</sequence>
<dbReference type="GO" id="GO:0003700">
    <property type="term" value="F:DNA-binding transcription factor activity"/>
    <property type="evidence" value="ECO:0007669"/>
    <property type="project" value="InterPro"/>
</dbReference>
<dbReference type="Pfam" id="PF12833">
    <property type="entry name" value="HTH_18"/>
    <property type="match status" value="1"/>
</dbReference>
<dbReference type="PANTHER" id="PTHR43280:SF32">
    <property type="entry name" value="TRANSCRIPTIONAL REGULATORY PROTEIN"/>
    <property type="match status" value="1"/>
</dbReference>
<dbReference type="InterPro" id="IPR009057">
    <property type="entry name" value="Homeodomain-like_sf"/>
</dbReference>
<dbReference type="EMBL" id="CP013020">
    <property type="protein sequence ID" value="ALK86676.1"/>
    <property type="molecule type" value="Genomic_DNA"/>
</dbReference>
<evidence type="ECO:0000256" key="1">
    <source>
        <dbReference type="ARBA" id="ARBA00023015"/>
    </source>
</evidence>
<dbReference type="PANTHER" id="PTHR43280">
    <property type="entry name" value="ARAC-FAMILY TRANSCRIPTIONAL REGULATOR"/>
    <property type="match status" value="1"/>
</dbReference>
<reference evidence="5 6" key="2">
    <citation type="journal article" date="2016" name="Genome Biol. Evol.">
        <title>Extensive mobilome-driven genome diversification in mouse gut-associated Bacteroides vulgatus mpk.</title>
        <authorList>
            <person name="Lange A."/>
            <person name="Beier S."/>
            <person name="Steimle A."/>
            <person name="Autenrieth I.B."/>
            <person name="Huson D.H."/>
            <person name="Frick J.S."/>
        </authorList>
    </citation>
    <scope>NUCLEOTIDE SEQUENCE [LARGE SCALE GENOMIC DNA]</scope>
    <source>
        <strain evidence="6">mpk</strain>
    </source>
</reference>
<dbReference type="AlphaFoldDB" id="A0A0P0M688"/>
<keyword evidence="3" id="KW-0804">Transcription</keyword>
<evidence type="ECO:0000259" key="4">
    <source>
        <dbReference type="PROSITE" id="PS01124"/>
    </source>
</evidence>
<reference evidence="6" key="1">
    <citation type="submission" date="2015-10" db="EMBL/GenBank/DDBJ databases">
        <title>Extensive mobilome-driven genome diversification in gut-associated Bacteroides vulgatus mpk.</title>
        <authorList>
            <person name="Beier S."/>
            <person name="Lange A."/>
            <person name="Huson D.H."/>
            <person name="Frick J.-S."/>
            <person name="Autenrieth I.B."/>
        </authorList>
    </citation>
    <scope>NUCLEOTIDE SEQUENCE [LARGE SCALE GENOMIC DNA]</scope>
    <source>
        <strain evidence="6">mpk</strain>
    </source>
</reference>
<evidence type="ECO:0000256" key="2">
    <source>
        <dbReference type="ARBA" id="ARBA00023125"/>
    </source>
</evidence>
<dbReference type="SMART" id="SM00342">
    <property type="entry name" value="HTH_ARAC"/>
    <property type="match status" value="1"/>
</dbReference>
<accession>A0A0P0M688</accession>
<evidence type="ECO:0000313" key="6">
    <source>
        <dbReference type="Proteomes" id="UP000061587"/>
    </source>
</evidence>
<feature type="domain" description="HTH araC/xylS-type" evidence="4">
    <location>
        <begin position="213"/>
        <end position="311"/>
    </location>
</feature>
<proteinExistence type="predicted"/>
<dbReference type="SUPFAM" id="SSF46689">
    <property type="entry name" value="Homeodomain-like"/>
    <property type="match status" value="1"/>
</dbReference>
<dbReference type="GO" id="GO:0043565">
    <property type="term" value="F:sequence-specific DNA binding"/>
    <property type="evidence" value="ECO:0007669"/>
    <property type="project" value="InterPro"/>
</dbReference>
<keyword evidence="1" id="KW-0805">Transcription regulation</keyword>
<name>A0A0P0M688_PHOVU</name>
<dbReference type="PATRIC" id="fig|821.40.peg.4953"/>
<dbReference type="PROSITE" id="PS01124">
    <property type="entry name" value="HTH_ARAC_FAMILY_2"/>
    <property type="match status" value="1"/>
</dbReference>
<organism evidence="5 6">
    <name type="scientific">Phocaeicola vulgatus</name>
    <name type="common">Bacteroides vulgatus</name>
    <dbReference type="NCBI Taxonomy" id="821"/>
    <lineage>
        <taxon>Bacteria</taxon>
        <taxon>Pseudomonadati</taxon>
        <taxon>Bacteroidota</taxon>
        <taxon>Bacteroidia</taxon>
        <taxon>Bacteroidales</taxon>
        <taxon>Bacteroidaceae</taxon>
        <taxon>Phocaeicola</taxon>
    </lineage>
</organism>
<dbReference type="Proteomes" id="UP000061587">
    <property type="component" value="Chromosome"/>
</dbReference>
<evidence type="ECO:0000313" key="5">
    <source>
        <dbReference type="EMBL" id="ALK86676.1"/>
    </source>
</evidence>